<feature type="region of interest" description="Disordered" evidence="6">
    <location>
        <begin position="1"/>
        <end position="87"/>
    </location>
</feature>
<feature type="compositionally biased region" description="Polar residues" evidence="6">
    <location>
        <begin position="1"/>
        <end position="13"/>
    </location>
</feature>
<organism evidence="8 9">
    <name type="scientific">Saccoglossus kowalevskii</name>
    <name type="common">Acorn worm</name>
    <dbReference type="NCBI Taxonomy" id="10224"/>
    <lineage>
        <taxon>Eukaryota</taxon>
        <taxon>Metazoa</taxon>
        <taxon>Hemichordata</taxon>
        <taxon>Enteropneusta</taxon>
        <taxon>Harrimaniidae</taxon>
        <taxon>Saccoglossus</taxon>
    </lineage>
</organism>
<dbReference type="PANTHER" id="PTHR12191">
    <property type="entry name" value="SOLUTE CARRIER FAMILY 39"/>
    <property type="match status" value="1"/>
</dbReference>
<reference evidence="9" key="1">
    <citation type="submission" date="2025-08" db="UniProtKB">
        <authorList>
            <consortium name="RefSeq"/>
        </authorList>
    </citation>
    <scope>IDENTIFICATION</scope>
    <source>
        <tissue evidence="9">Testes</tissue>
    </source>
</reference>
<evidence type="ECO:0000256" key="7">
    <source>
        <dbReference type="SAM" id="Phobius"/>
    </source>
</evidence>
<name>A0ABM0GME0_SACKO</name>
<feature type="non-terminal residue" evidence="9">
    <location>
        <position position="1"/>
    </location>
</feature>
<feature type="transmembrane region" description="Helical" evidence="7">
    <location>
        <begin position="218"/>
        <end position="241"/>
    </location>
</feature>
<feature type="compositionally biased region" description="Basic and acidic residues" evidence="6">
    <location>
        <begin position="33"/>
        <end position="49"/>
    </location>
</feature>
<keyword evidence="3 7" id="KW-0812">Transmembrane</keyword>
<feature type="transmembrane region" description="Helical" evidence="7">
    <location>
        <begin position="158"/>
        <end position="179"/>
    </location>
</feature>
<sequence>PDQMNNITTMVSKTTDKHHHGNAEHSNNSVQDDPDHRNLGYQESQDHVNNDQAHLSHKHSQSLYGHHHDDVEDNNDHHHHHHHHHGANMNDGIASVAWMVIMGDGLHNFSDGLVVGAAFSDSITGGISTSVAIFCHELPHELGDFAILLSSGMAVKQAVMYSLLSSILSYIGMFIGIAISNIKTASLWVFALAGGMFLYIALVDMLPEMMHGEKKRQWLTLLLQNVGILLGIGIMLIIALFEEKLLVALQ</sequence>
<dbReference type="Pfam" id="PF02535">
    <property type="entry name" value="Zip"/>
    <property type="match status" value="1"/>
</dbReference>
<evidence type="ECO:0000256" key="6">
    <source>
        <dbReference type="SAM" id="MobiDB-lite"/>
    </source>
</evidence>
<dbReference type="Proteomes" id="UP000694865">
    <property type="component" value="Unplaced"/>
</dbReference>
<dbReference type="InterPro" id="IPR050799">
    <property type="entry name" value="ZIP_Transporter"/>
</dbReference>
<evidence type="ECO:0000256" key="2">
    <source>
        <dbReference type="ARBA" id="ARBA00006939"/>
    </source>
</evidence>
<dbReference type="InterPro" id="IPR003689">
    <property type="entry name" value="ZIP"/>
</dbReference>
<feature type="transmembrane region" description="Helical" evidence="7">
    <location>
        <begin position="185"/>
        <end position="206"/>
    </location>
</feature>
<dbReference type="GeneID" id="100370499"/>
<feature type="compositionally biased region" description="Basic residues" evidence="6">
    <location>
        <begin position="77"/>
        <end position="86"/>
    </location>
</feature>
<comment type="subcellular location">
    <subcellularLocation>
        <location evidence="1">Membrane</location>
        <topology evidence="1">Multi-pass membrane protein</topology>
    </subcellularLocation>
</comment>
<proteinExistence type="inferred from homology"/>
<gene>
    <name evidence="9" type="primary">LOC100370499</name>
</gene>
<keyword evidence="5 7" id="KW-0472">Membrane</keyword>
<comment type="similarity">
    <text evidence="2">Belongs to the ZIP transporter (TC 2.A.5) family.</text>
</comment>
<accession>A0ABM0GME0</accession>
<keyword evidence="8" id="KW-1185">Reference proteome</keyword>
<dbReference type="RefSeq" id="XP_002733120.1">
    <property type="nucleotide sequence ID" value="XM_002733074.2"/>
</dbReference>
<evidence type="ECO:0000256" key="5">
    <source>
        <dbReference type="ARBA" id="ARBA00023136"/>
    </source>
</evidence>
<protein>
    <submittedName>
        <fullName evidence="9">Zinc transporter ZIP10-like</fullName>
    </submittedName>
</protein>
<evidence type="ECO:0000313" key="8">
    <source>
        <dbReference type="Proteomes" id="UP000694865"/>
    </source>
</evidence>
<evidence type="ECO:0000256" key="4">
    <source>
        <dbReference type="ARBA" id="ARBA00022989"/>
    </source>
</evidence>
<evidence type="ECO:0000256" key="1">
    <source>
        <dbReference type="ARBA" id="ARBA00004141"/>
    </source>
</evidence>
<feature type="compositionally biased region" description="Basic and acidic residues" evidence="6">
    <location>
        <begin position="66"/>
        <end position="76"/>
    </location>
</feature>
<evidence type="ECO:0000256" key="3">
    <source>
        <dbReference type="ARBA" id="ARBA00022692"/>
    </source>
</evidence>
<keyword evidence="4 7" id="KW-1133">Transmembrane helix</keyword>
<evidence type="ECO:0000313" key="9">
    <source>
        <dbReference type="RefSeq" id="XP_002733120.1"/>
    </source>
</evidence>
<dbReference type="PANTHER" id="PTHR12191:SF37">
    <property type="entry name" value="ZINC TRANSPORTER FOI"/>
    <property type="match status" value="1"/>
</dbReference>